<evidence type="ECO:0000256" key="4">
    <source>
        <dbReference type="ARBA" id="ARBA00023125"/>
    </source>
</evidence>
<dbReference type="GO" id="GO:0006355">
    <property type="term" value="P:regulation of DNA-templated transcription"/>
    <property type="evidence" value="ECO:0007669"/>
    <property type="project" value="InterPro"/>
</dbReference>
<evidence type="ECO:0000259" key="6">
    <source>
        <dbReference type="PROSITE" id="PS50045"/>
    </source>
</evidence>
<dbReference type="RefSeq" id="WP_321535436.1">
    <property type="nucleotide sequence ID" value="NZ_JARGDL010000005.1"/>
</dbReference>
<name>A0AAE3NZN5_9BACT</name>
<evidence type="ECO:0000313" key="8">
    <source>
        <dbReference type="Proteomes" id="UP001221302"/>
    </source>
</evidence>
<dbReference type="InterPro" id="IPR027417">
    <property type="entry name" value="P-loop_NTPase"/>
</dbReference>
<keyword evidence="3" id="KW-0805">Transcription regulation</keyword>
<dbReference type="InterPro" id="IPR009057">
    <property type="entry name" value="Homeodomain-like_sf"/>
</dbReference>
<evidence type="ECO:0000256" key="5">
    <source>
        <dbReference type="ARBA" id="ARBA00023163"/>
    </source>
</evidence>
<dbReference type="FunFam" id="3.40.50.300:FF:000006">
    <property type="entry name" value="DNA-binding transcriptional regulator NtrC"/>
    <property type="match status" value="1"/>
</dbReference>
<dbReference type="Gene3D" id="3.40.50.300">
    <property type="entry name" value="P-loop containing nucleotide triphosphate hydrolases"/>
    <property type="match status" value="1"/>
</dbReference>
<reference evidence="7" key="1">
    <citation type="submission" date="2023-03" db="EMBL/GenBank/DDBJ databases">
        <title>Stygiobacter electus gen. nov., sp. nov., facultatively anaerobic thermotolerant bacterium of the class Ignavibacteria from a well of Yessentuki mineral water deposit.</title>
        <authorList>
            <person name="Podosokorskaya O.A."/>
            <person name="Elcheninov A.G."/>
            <person name="Petrova N.F."/>
            <person name="Zavarzina D.G."/>
            <person name="Kublanov I.V."/>
            <person name="Merkel A.Y."/>
        </authorList>
    </citation>
    <scope>NUCLEOTIDE SEQUENCE</scope>
    <source>
        <strain evidence="7">09-Me</strain>
    </source>
</reference>
<dbReference type="Pfam" id="PF00158">
    <property type="entry name" value="Sigma54_activat"/>
    <property type="match status" value="1"/>
</dbReference>
<keyword evidence="8" id="KW-1185">Reference proteome</keyword>
<dbReference type="CDD" id="cd00009">
    <property type="entry name" value="AAA"/>
    <property type="match status" value="1"/>
</dbReference>
<dbReference type="InterPro" id="IPR002078">
    <property type="entry name" value="Sigma_54_int"/>
</dbReference>
<protein>
    <submittedName>
        <fullName evidence="7">Sigma 54-interacting transcriptional regulator</fullName>
    </submittedName>
</protein>
<dbReference type="Gene3D" id="1.10.8.60">
    <property type="match status" value="1"/>
</dbReference>
<evidence type="ECO:0000256" key="1">
    <source>
        <dbReference type="ARBA" id="ARBA00022741"/>
    </source>
</evidence>
<organism evidence="7 8">
    <name type="scientific">Stygiobacter electus</name>
    <dbReference type="NCBI Taxonomy" id="3032292"/>
    <lineage>
        <taxon>Bacteria</taxon>
        <taxon>Pseudomonadati</taxon>
        <taxon>Ignavibacteriota</taxon>
        <taxon>Ignavibacteria</taxon>
        <taxon>Ignavibacteriales</taxon>
        <taxon>Melioribacteraceae</taxon>
        <taxon>Stygiobacter</taxon>
    </lineage>
</organism>
<dbReference type="PANTHER" id="PTHR32071">
    <property type="entry name" value="TRANSCRIPTIONAL REGULATORY PROTEIN"/>
    <property type="match status" value="1"/>
</dbReference>
<keyword evidence="5" id="KW-0804">Transcription</keyword>
<dbReference type="SMART" id="SM00065">
    <property type="entry name" value="GAF"/>
    <property type="match status" value="1"/>
</dbReference>
<dbReference type="SUPFAM" id="SSF52540">
    <property type="entry name" value="P-loop containing nucleoside triphosphate hydrolases"/>
    <property type="match status" value="1"/>
</dbReference>
<dbReference type="Gene3D" id="1.10.10.60">
    <property type="entry name" value="Homeodomain-like"/>
    <property type="match status" value="1"/>
</dbReference>
<dbReference type="AlphaFoldDB" id="A0AAE3NZN5"/>
<dbReference type="Proteomes" id="UP001221302">
    <property type="component" value="Unassembled WGS sequence"/>
</dbReference>
<feature type="domain" description="Sigma-54 factor interaction" evidence="6">
    <location>
        <begin position="272"/>
        <end position="498"/>
    </location>
</feature>
<keyword evidence="1" id="KW-0547">Nucleotide-binding</keyword>
<dbReference type="PROSITE" id="PS00676">
    <property type="entry name" value="SIGMA54_INTERACT_2"/>
    <property type="match status" value="1"/>
</dbReference>
<comment type="caution">
    <text evidence="7">The sequence shown here is derived from an EMBL/GenBank/DDBJ whole genome shotgun (WGS) entry which is preliminary data.</text>
</comment>
<evidence type="ECO:0000256" key="3">
    <source>
        <dbReference type="ARBA" id="ARBA00023015"/>
    </source>
</evidence>
<dbReference type="Pfam" id="PF25601">
    <property type="entry name" value="AAA_lid_14"/>
    <property type="match status" value="1"/>
</dbReference>
<dbReference type="EMBL" id="JARGDL010000005">
    <property type="protein sequence ID" value="MDF1611669.1"/>
    <property type="molecule type" value="Genomic_DNA"/>
</dbReference>
<proteinExistence type="predicted"/>
<dbReference type="InterPro" id="IPR003593">
    <property type="entry name" value="AAA+_ATPase"/>
</dbReference>
<dbReference type="SUPFAM" id="SSF46689">
    <property type="entry name" value="Homeodomain-like"/>
    <property type="match status" value="1"/>
</dbReference>
<accession>A0AAE3NZN5</accession>
<dbReference type="GO" id="GO:0003677">
    <property type="term" value="F:DNA binding"/>
    <property type="evidence" value="ECO:0007669"/>
    <property type="project" value="UniProtKB-KW"/>
</dbReference>
<dbReference type="InterPro" id="IPR025944">
    <property type="entry name" value="Sigma_54_int_dom_CS"/>
</dbReference>
<dbReference type="InterPro" id="IPR003018">
    <property type="entry name" value="GAF"/>
</dbReference>
<dbReference type="SMART" id="SM00382">
    <property type="entry name" value="AAA"/>
    <property type="match status" value="1"/>
</dbReference>
<dbReference type="InterPro" id="IPR058031">
    <property type="entry name" value="AAA_lid_NorR"/>
</dbReference>
<evidence type="ECO:0000256" key="2">
    <source>
        <dbReference type="ARBA" id="ARBA00022840"/>
    </source>
</evidence>
<dbReference type="Pfam" id="PF13185">
    <property type="entry name" value="GAF_2"/>
    <property type="match status" value="1"/>
</dbReference>
<dbReference type="InterPro" id="IPR029016">
    <property type="entry name" value="GAF-like_dom_sf"/>
</dbReference>
<dbReference type="PROSITE" id="PS00688">
    <property type="entry name" value="SIGMA54_INTERACT_3"/>
    <property type="match status" value="1"/>
</dbReference>
<dbReference type="SUPFAM" id="SSF55781">
    <property type="entry name" value="GAF domain-like"/>
    <property type="match status" value="1"/>
</dbReference>
<evidence type="ECO:0000313" key="7">
    <source>
        <dbReference type="EMBL" id="MDF1611669.1"/>
    </source>
</evidence>
<dbReference type="PROSITE" id="PS50045">
    <property type="entry name" value="SIGMA54_INTERACT_4"/>
    <property type="match status" value="1"/>
</dbReference>
<sequence>MLDISSKRQMFNKIIGEFTAKISEDFMKLSETAKSLSNDNEFSKLVDKSFRKFVEFNKELSKQIHQILDNSESVITRLERLSEEKLRYEKLYSSGILFQSETEMISLMEKAIDVVVKELEADEGFIVLTDDNLNIINIVTKNMDVESKPEAKELSTSVINKTFQNLQPQKFDDLKNEIEFSTKHSIVSLGLTSALCVPLISGKNVLGAVYIDRRNSKSHFKDSDLTFLVSFAKQIVKGIEISKEILDLEERLEEKPKQDFRELRQKFVCDELIGNSIKLFNVVNLASKVADTDASILILGENGTGKEVLARAIHLNSSRKNKPFIALNCGAIPNDLLESELFGYESGAFTGAVKTKPGRLELAEGGTIFLDEIAEMNVNLQAKLLRVIQTKEIERLGGTESRKINVRFIAATNKDLTKLISDKIFREDLYYRLKVIELKLPPLRERKEDIEELTKHFIKKYSKDKELILSDQALNILENYNWPGNIRELENVIQRAVILCTSDIIQENDLPQEIIEETNNVNIQVMAKTLSEAEDDFRRLYITKVIRKIKSKSEAARILGINRSHLHKLISQLEITE</sequence>
<keyword evidence="4" id="KW-0238">DNA-binding</keyword>
<dbReference type="Gene3D" id="3.30.450.40">
    <property type="match status" value="1"/>
</dbReference>
<dbReference type="InterPro" id="IPR025943">
    <property type="entry name" value="Sigma_54_int_dom_ATP-bd_2"/>
</dbReference>
<dbReference type="GO" id="GO:0005524">
    <property type="term" value="F:ATP binding"/>
    <property type="evidence" value="ECO:0007669"/>
    <property type="project" value="UniProtKB-KW"/>
</dbReference>
<keyword evidence="2" id="KW-0067">ATP-binding</keyword>
<gene>
    <name evidence="7" type="ORF">P0M35_05880</name>
</gene>